<comment type="caution">
    <text evidence="1">The sequence shown here is derived from an EMBL/GenBank/DDBJ whole genome shotgun (WGS) entry which is preliminary data.</text>
</comment>
<proteinExistence type="predicted"/>
<keyword evidence="2" id="KW-1185">Reference proteome</keyword>
<name>A0ACC3BBY0_9EURO</name>
<evidence type="ECO:0000313" key="2">
    <source>
        <dbReference type="Proteomes" id="UP001177260"/>
    </source>
</evidence>
<dbReference type="Proteomes" id="UP001177260">
    <property type="component" value="Unassembled WGS sequence"/>
</dbReference>
<sequence length="607" mass="67084">MGFSLRLAWIIVAESRLQRRQDLQTSLNLTSLRVPRIANRRQTNTKLRVLQISESPKLKLRCSKREMSDDQTVASSGIVRACDPCRSRKIRCDRKVPCSNCQLAGARCSRSERAPRQKQARVLISSQYESKIDRIESQLEQLITAVDKLSPNAAFQHGSTEQHPTPNHSILPRSEAYQGSVSYQGSQSEPKDVDLQGAVDEQVMEGQSSLSAHSSFAINLLHNAVGANTSEIARLLETLRHILGVSNDQRASSSRPLLPLAMVAPSRCSVSNMPPLEKMLFVLQQAKDNDITLPLPGASTANESAMEYFGHTVRLAGLAGRIYEQLYCATALSLPTNTRQARVTELSQELHGLIDASHAARDSWIGNASDDSDRQTAVHTSMSGDVLRLSMLTLIHRAMPHNIQQTTISDECIVTARYALEKHEAMIKHLELKGPILLTSYINWSILFVPFVPFIALFCHVIETGDLDDLTRMQTFVTSLESACASSKAIAKHHRLFQVFNSVALRYTELRGASPASQGETARLRMEMDTQLHALGLQVRAGSVPAPSMPGVGETDIMGAWHGAEGMARLGHFSAGVDPLEEQSQQLGNWFSFGQNMMELVDENEWL</sequence>
<protein>
    <submittedName>
        <fullName evidence="1">Uncharacterized protein</fullName>
    </submittedName>
</protein>
<accession>A0ACC3BBY0</accession>
<evidence type="ECO:0000313" key="1">
    <source>
        <dbReference type="EMBL" id="KAK1147948.1"/>
    </source>
</evidence>
<dbReference type="EMBL" id="JAOPJF010000010">
    <property type="protein sequence ID" value="KAK1147948.1"/>
    <property type="molecule type" value="Genomic_DNA"/>
</dbReference>
<gene>
    <name evidence="1" type="ORF">N8T08_000464</name>
</gene>
<reference evidence="1 2" key="1">
    <citation type="journal article" date="2023" name="ACS Omega">
        <title>Identification of the Neoaspergillic Acid Biosynthesis Gene Cluster by Establishing an In Vitro CRISPR-Ribonucleoprotein Genetic System in Aspergillus melleus.</title>
        <authorList>
            <person name="Yuan B."/>
            <person name="Grau M.F."/>
            <person name="Murata R.M."/>
            <person name="Torok T."/>
            <person name="Venkateswaran K."/>
            <person name="Stajich J.E."/>
            <person name="Wang C.C.C."/>
        </authorList>
    </citation>
    <scope>NUCLEOTIDE SEQUENCE [LARGE SCALE GENOMIC DNA]</scope>
    <source>
        <strain evidence="1 2">IMV 1140</strain>
    </source>
</reference>
<organism evidence="1 2">
    <name type="scientific">Aspergillus melleus</name>
    <dbReference type="NCBI Taxonomy" id="138277"/>
    <lineage>
        <taxon>Eukaryota</taxon>
        <taxon>Fungi</taxon>
        <taxon>Dikarya</taxon>
        <taxon>Ascomycota</taxon>
        <taxon>Pezizomycotina</taxon>
        <taxon>Eurotiomycetes</taxon>
        <taxon>Eurotiomycetidae</taxon>
        <taxon>Eurotiales</taxon>
        <taxon>Aspergillaceae</taxon>
        <taxon>Aspergillus</taxon>
        <taxon>Aspergillus subgen. Circumdati</taxon>
    </lineage>
</organism>